<accession>A0A5P3MRX9</accession>
<protein>
    <submittedName>
        <fullName evidence="1">Uncharacterized protein</fullName>
    </submittedName>
</protein>
<evidence type="ECO:0000313" key="2">
    <source>
        <dbReference type="Proteomes" id="UP000325536"/>
    </source>
</evidence>
<keyword evidence="2" id="KW-1185">Reference proteome</keyword>
<dbReference type="EMBL" id="CP031699">
    <property type="protein sequence ID" value="QEY23855.1"/>
    <property type="molecule type" value="Genomic_DNA"/>
</dbReference>
<reference evidence="1 2" key="1">
    <citation type="submission" date="2018-08" db="EMBL/GenBank/DDBJ databases">
        <title>Neisseria animalis ATCC 49930 complete genome.</title>
        <authorList>
            <person name="Veseli I.A."/>
            <person name="Mascarenhas dos Santos A.C."/>
            <person name="Buttler R."/>
            <person name="Pombert J.-F."/>
        </authorList>
    </citation>
    <scope>NUCLEOTIDE SEQUENCE [LARGE SCALE GENOMIC DNA]</scope>
    <source>
        <strain evidence="1 2">ATCC 49930</strain>
    </source>
</reference>
<proteinExistence type="predicted"/>
<dbReference type="AlphaFoldDB" id="A0A5P3MRX9"/>
<dbReference type="KEGG" id="naq:D0T90_04510"/>
<sequence>MQLDCFVALCVIRLYQNLYKNGNGQKRRSEQVLFLCACLALGKFRFSILFIGYKSCFCGLAHGILQQFGFAVWLAHLEQMEAG</sequence>
<organism evidence="1 2">
    <name type="scientific">Neisseria animalis</name>
    <dbReference type="NCBI Taxonomy" id="492"/>
    <lineage>
        <taxon>Bacteria</taxon>
        <taxon>Pseudomonadati</taxon>
        <taxon>Pseudomonadota</taxon>
        <taxon>Betaproteobacteria</taxon>
        <taxon>Neisseriales</taxon>
        <taxon>Neisseriaceae</taxon>
        <taxon>Neisseria</taxon>
    </lineage>
</organism>
<gene>
    <name evidence="1" type="ORF">D0T90_04510</name>
</gene>
<name>A0A5P3MRX9_NEIAN</name>
<dbReference type="Proteomes" id="UP000325536">
    <property type="component" value="Chromosome"/>
</dbReference>
<evidence type="ECO:0000313" key="1">
    <source>
        <dbReference type="EMBL" id="QEY23855.1"/>
    </source>
</evidence>